<dbReference type="GO" id="GO:0005975">
    <property type="term" value="P:carbohydrate metabolic process"/>
    <property type="evidence" value="ECO:0007669"/>
    <property type="project" value="InterPro"/>
</dbReference>
<dbReference type="GO" id="GO:0005737">
    <property type="term" value="C:cytoplasm"/>
    <property type="evidence" value="ECO:0007669"/>
    <property type="project" value="UniProtKB-SubCell"/>
</dbReference>
<dbReference type="AlphaFoldDB" id="A0A3P7PDY2"/>
<name>A0A3P7PDY2_9FIRM</name>
<dbReference type="FunFam" id="3.20.20.70:FF:000018">
    <property type="entry name" value="Probable transaldolase"/>
    <property type="match status" value="1"/>
</dbReference>
<protein>
    <submittedName>
        <fullName evidence="5">Putative fructose-6-phosphate aldolase</fullName>
        <ecNumber evidence="5">4.1.2.-</ecNumber>
    </submittedName>
</protein>
<dbReference type="GO" id="GO:0016740">
    <property type="term" value="F:transferase activity"/>
    <property type="evidence" value="ECO:0007669"/>
    <property type="project" value="UniProtKB-KW"/>
</dbReference>
<dbReference type="PANTHER" id="PTHR10683:SF36">
    <property type="entry name" value="TRANSALDOLASE"/>
    <property type="match status" value="1"/>
</dbReference>
<dbReference type="Pfam" id="PF00923">
    <property type="entry name" value="TAL_FSA"/>
    <property type="match status" value="1"/>
</dbReference>
<dbReference type="GO" id="GO:0016832">
    <property type="term" value="F:aldehyde-lyase activity"/>
    <property type="evidence" value="ECO:0007669"/>
    <property type="project" value="InterPro"/>
</dbReference>
<gene>
    <name evidence="5" type="primary">fsa</name>
    <name evidence="5" type="ORF">PATL70BA_2388</name>
</gene>
<keyword evidence="4" id="KW-0704">Schiff base</keyword>
<dbReference type="EC" id="4.1.2.-" evidence="5"/>
<evidence type="ECO:0000256" key="1">
    <source>
        <dbReference type="ARBA" id="ARBA00004496"/>
    </source>
</evidence>
<proteinExistence type="predicted"/>
<dbReference type="CDD" id="cd00956">
    <property type="entry name" value="Transaldolase_FSA"/>
    <property type="match status" value="1"/>
</dbReference>
<dbReference type="InterPro" id="IPR001585">
    <property type="entry name" value="TAL/FSA"/>
</dbReference>
<dbReference type="EMBL" id="LR130778">
    <property type="protein sequence ID" value="VDN48283.1"/>
    <property type="molecule type" value="Genomic_DNA"/>
</dbReference>
<keyword evidence="2" id="KW-0963">Cytoplasm</keyword>
<keyword evidence="6" id="KW-1185">Reference proteome</keyword>
<dbReference type="SUPFAM" id="SSF51569">
    <property type="entry name" value="Aldolase"/>
    <property type="match status" value="1"/>
</dbReference>
<dbReference type="PROSITE" id="PS01054">
    <property type="entry name" value="TRANSALDOLASE_1"/>
    <property type="match status" value="1"/>
</dbReference>
<evidence type="ECO:0000313" key="6">
    <source>
        <dbReference type="Proteomes" id="UP000279029"/>
    </source>
</evidence>
<dbReference type="PROSITE" id="PS00958">
    <property type="entry name" value="TRANSALDOLASE_2"/>
    <property type="match status" value="1"/>
</dbReference>
<organism evidence="5 6">
    <name type="scientific">Petrocella atlantisensis</name>
    <dbReference type="NCBI Taxonomy" id="2173034"/>
    <lineage>
        <taxon>Bacteria</taxon>
        <taxon>Bacillati</taxon>
        <taxon>Bacillota</taxon>
        <taxon>Clostridia</taxon>
        <taxon>Lachnospirales</taxon>
        <taxon>Vallitaleaceae</taxon>
        <taxon>Petrocella</taxon>
    </lineage>
</organism>
<dbReference type="KEGG" id="cbar:PATL70BA_2388"/>
<dbReference type="InterPro" id="IPR018225">
    <property type="entry name" value="Transaldolase_AS"/>
</dbReference>
<dbReference type="OrthoDB" id="9807051at2"/>
<dbReference type="InterPro" id="IPR013785">
    <property type="entry name" value="Aldolase_TIM"/>
</dbReference>
<reference evidence="5 6" key="1">
    <citation type="submission" date="2018-09" db="EMBL/GenBank/DDBJ databases">
        <authorList>
            <person name="Postec A."/>
        </authorList>
    </citation>
    <scope>NUCLEOTIDE SEQUENCE [LARGE SCALE GENOMIC DNA]</scope>
    <source>
        <strain evidence="5">70B-A</strain>
    </source>
</reference>
<accession>A0A3P7PDY2</accession>
<evidence type="ECO:0000256" key="3">
    <source>
        <dbReference type="ARBA" id="ARBA00022679"/>
    </source>
</evidence>
<dbReference type="Gene3D" id="3.20.20.70">
    <property type="entry name" value="Aldolase class I"/>
    <property type="match status" value="1"/>
</dbReference>
<dbReference type="PANTHER" id="PTHR10683">
    <property type="entry name" value="TRANSALDOLASE"/>
    <property type="match status" value="1"/>
</dbReference>
<keyword evidence="3" id="KW-0808">Transferase</keyword>
<evidence type="ECO:0000256" key="4">
    <source>
        <dbReference type="ARBA" id="ARBA00023270"/>
    </source>
</evidence>
<evidence type="ECO:0000313" key="5">
    <source>
        <dbReference type="EMBL" id="VDN48283.1"/>
    </source>
</evidence>
<comment type="subcellular location">
    <subcellularLocation>
        <location evidence="1">Cytoplasm</location>
    </subcellularLocation>
</comment>
<dbReference type="RefSeq" id="WP_125137434.1">
    <property type="nucleotide sequence ID" value="NZ_LR130778.1"/>
</dbReference>
<dbReference type="NCBIfam" id="NF009299">
    <property type="entry name" value="PRK12656.1"/>
    <property type="match status" value="1"/>
</dbReference>
<dbReference type="Proteomes" id="UP000279029">
    <property type="component" value="Chromosome"/>
</dbReference>
<dbReference type="InterPro" id="IPR033919">
    <property type="entry name" value="TSA/FSA_arc/bac"/>
</dbReference>
<evidence type="ECO:0000256" key="2">
    <source>
        <dbReference type="ARBA" id="ARBA00022490"/>
    </source>
</evidence>
<sequence>MLYLLDTANLANIEKAFDLYPMDGVTTNPTIIAKENIDFIEHILKIRSIIGQDAMIHVQVLGSTAVEMIEEANNLLDKIGGNLYIKIPVTSQGIKAMKHLHNAGVKITATAVFTALQALVAAKAGADFVAPYVNRSDNISSDGVGMVGEIVDLLKAYNFTTKVLAASFMNVQQVHASMKVGSHAVTLNLDTFENSIRHPLTDSSVDQFVKDWEDIYGKDKTTFNL</sequence>
<keyword evidence="5" id="KW-0456">Lyase</keyword>